<reference evidence="2 3" key="1">
    <citation type="submission" date="2019-06" db="EMBL/GenBank/DDBJ databases">
        <authorList>
            <person name="Livingstone P."/>
            <person name="Whitworth D."/>
        </authorList>
    </citation>
    <scope>NUCLEOTIDE SEQUENCE [LARGE SCALE GENOMIC DNA]</scope>
    <source>
        <strain evidence="2 3">AM401</strain>
    </source>
</reference>
<dbReference type="Gene3D" id="1.20.1270.70">
    <property type="entry name" value="Designed single chain three-helix bundle"/>
    <property type="match status" value="1"/>
</dbReference>
<dbReference type="EMBL" id="VIFM01000357">
    <property type="protein sequence ID" value="TQF09342.1"/>
    <property type="molecule type" value="Genomic_DNA"/>
</dbReference>
<protein>
    <submittedName>
        <fullName evidence="2">Uncharacterized protein</fullName>
    </submittedName>
</protein>
<evidence type="ECO:0000313" key="2">
    <source>
        <dbReference type="EMBL" id="TQF09342.1"/>
    </source>
</evidence>
<evidence type="ECO:0000256" key="1">
    <source>
        <dbReference type="SAM" id="Coils"/>
    </source>
</evidence>
<dbReference type="Gene3D" id="1.20.5.170">
    <property type="match status" value="1"/>
</dbReference>
<dbReference type="RefSeq" id="WP_141648812.1">
    <property type="nucleotide sequence ID" value="NZ_VIFM01000357.1"/>
</dbReference>
<accession>A0A540WJZ6</accession>
<name>A0A540WJZ6_9BACT</name>
<sequence length="219" mass="24940">MARYDGGGVDAAINDLSKVLERMRVRLDALDQSHFELKEAIRDGRKAFREVTLEAGELRREVTEFRQDVAEFKQDVRELKHDVSALKQDVAAVNQKVETLDVKVHTFDQKVEALDSKVEALDNRVHTLEDKSKASDHRFLVVEEKVDVFSRDLQVVRAGFEQAVESLAKLSDHVGASTSELRRGLFHVNGKVARLTVDREDTERRLQAHESILNKLLKN</sequence>
<dbReference type="AlphaFoldDB" id="A0A540WJZ6"/>
<evidence type="ECO:0000313" key="3">
    <source>
        <dbReference type="Proteomes" id="UP000315369"/>
    </source>
</evidence>
<dbReference type="Proteomes" id="UP000315369">
    <property type="component" value="Unassembled WGS sequence"/>
</dbReference>
<comment type="caution">
    <text evidence="2">The sequence shown here is derived from an EMBL/GenBank/DDBJ whole genome shotgun (WGS) entry which is preliminary data.</text>
</comment>
<dbReference type="SUPFAM" id="SSF57997">
    <property type="entry name" value="Tropomyosin"/>
    <property type="match status" value="1"/>
</dbReference>
<gene>
    <name evidence="2" type="ORF">FJV41_45065</name>
</gene>
<dbReference type="OrthoDB" id="9839296at2"/>
<feature type="coiled-coil region" evidence="1">
    <location>
        <begin position="13"/>
        <end position="131"/>
    </location>
</feature>
<keyword evidence="3" id="KW-1185">Reference proteome</keyword>
<feature type="coiled-coil region" evidence="1">
    <location>
        <begin position="192"/>
        <end position="219"/>
    </location>
</feature>
<organism evidence="2 3">
    <name type="scientific">Myxococcus llanfairpwllgwyngyllgogerychwyrndrobwllllantysiliogogogochensis</name>
    <dbReference type="NCBI Taxonomy" id="2590453"/>
    <lineage>
        <taxon>Bacteria</taxon>
        <taxon>Pseudomonadati</taxon>
        <taxon>Myxococcota</taxon>
        <taxon>Myxococcia</taxon>
        <taxon>Myxococcales</taxon>
        <taxon>Cystobacterineae</taxon>
        <taxon>Myxococcaceae</taxon>
        <taxon>Myxococcus</taxon>
    </lineage>
</organism>
<keyword evidence="1" id="KW-0175">Coiled coil</keyword>
<proteinExistence type="predicted"/>